<feature type="transmembrane region" description="Helical" evidence="9">
    <location>
        <begin position="293"/>
        <end position="313"/>
    </location>
</feature>
<protein>
    <submittedName>
        <fullName evidence="10">Uncharacterized protein</fullName>
    </submittedName>
</protein>
<keyword evidence="4 9" id="KW-1133">Transmembrane helix</keyword>
<dbReference type="PANTHER" id="PTHR42643">
    <property type="entry name" value="IONOTROPIC RECEPTOR 20A-RELATED"/>
    <property type="match status" value="1"/>
</dbReference>
<feature type="region of interest" description="Disordered" evidence="8">
    <location>
        <begin position="471"/>
        <end position="492"/>
    </location>
</feature>
<dbReference type="PANTHER" id="PTHR42643:SF24">
    <property type="entry name" value="IONOTROPIC RECEPTOR 60A"/>
    <property type="match status" value="1"/>
</dbReference>
<evidence type="ECO:0000256" key="4">
    <source>
        <dbReference type="ARBA" id="ARBA00022989"/>
    </source>
</evidence>
<evidence type="ECO:0000256" key="5">
    <source>
        <dbReference type="ARBA" id="ARBA00023136"/>
    </source>
</evidence>
<evidence type="ECO:0000256" key="7">
    <source>
        <dbReference type="ARBA" id="ARBA00023180"/>
    </source>
</evidence>
<keyword evidence="3 9" id="KW-0812">Transmembrane</keyword>
<evidence type="ECO:0000256" key="1">
    <source>
        <dbReference type="ARBA" id="ARBA00004651"/>
    </source>
</evidence>
<dbReference type="Gene3D" id="1.10.287.70">
    <property type="match status" value="1"/>
</dbReference>
<comment type="subcellular location">
    <subcellularLocation>
        <location evidence="1">Cell membrane</location>
        <topology evidence="1">Multi-pass membrane protein</topology>
    </subcellularLocation>
</comment>
<keyword evidence="7" id="KW-0325">Glycoprotein</keyword>
<name>A0ABP1RS67_9HEXA</name>
<organism evidence="10 11">
    <name type="scientific">Orchesella dallaii</name>
    <dbReference type="NCBI Taxonomy" id="48710"/>
    <lineage>
        <taxon>Eukaryota</taxon>
        <taxon>Metazoa</taxon>
        <taxon>Ecdysozoa</taxon>
        <taxon>Arthropoda</taxon>
        <taxon>Hexapoda</taxon>
        <taxon>Collembola</taxon>
        <taxon>Entomobryomorpha</taxon>
        <taxon>Entomobryoidea</taxon>
        <taxon>Orchesellidae</taxon>
        <taxon>Orchesellinae</taxon>
        <taxon>Orchesella</taxon>
    </lineage>
</organism>
<evidence type="ECO:0000256" key="2">
    <source>
        <dbReference type="ARBA" id="ARBA00022475"/>
    </source>
</evidence>
<evidence type="ECO:0000256" key="8">
    <source>
        <dbReference type="SAM" id="MobiDB-lite"/>
    </source>
</evidence>
<dbReference type="Proteomes" id="UP001642540">
    <property type="component" value="Unassembled WGS sequence"/>
</dbReference>
<feature type="compositionally biased region" description="Basic and acidic residues" evidence="8">
    <location>
        <begin position="471"/>
        <end position="484"/>
    </location>
</feature>
<proteinExistence type="predicted"/>
<sequence length="533" mass="60266">MEFIFFNLVGYKETPLLRKDEDYFFFFTTEQNISQRLVASKKFNDLIKYKVLVLIFPQTLEIYAVGTYLTMSNYKSDFLFLQSPHNFQGETLKVSVPNYGSAIEMKLDKFQHLKATRGLYVLWIREIEKKFNFSCAYFTSSNGASGIQLENGMWSGGVGDVVNGLAHMSLDISHIYSRQGFVEWASPFHYRGLVFVVHKAKYHFPKDILLRPFTPALWSMFIPCVIVSALWFKVKSIIGFRIRNAAAATDSSSKTKKYQVDDESWSNQRIAGYITASFLGQPWNLPDRIVNSVSVRILITFWLFFAWVTATAYQAKLTSLMGFPMGSFVPTCFQELLSSDFEVGINALGKGESAYQAFISGGVDVYHGLFAKSAVHPNATECVLKAVAENFACISGEGVVAYAIARSVSLKNGESPLQFSDSKANFVEGGVIYQKRWIYRHQFDQTIRNAMSMGLVEKWWQWHMNSVRADKRKSDKAQGKRLTSDENGDDDDSDGLKIDKLISSLLCCSSLLLVGFIILCVEILAFPLLKRKT</sequence>
<keyword evidence="6" id="KW-0675">Receptor</keyword>
<evidence type="ECO:0000313" key="11">
    <source>
        <dbReference type="Proteomes" id="UP001642540"/>
    </source>
</evidence>
<feature type="transmembrane region" description="Helical" evidence="9">
    <location>
        <begin position="510"/>
        <end position="529"/>
    </location>
</feature>
<accession>A0ABP1RS67</accession>
<feature type="transmembrane region" description="Helical" evidence="9">
    <location>
        <begin position="216"/>
        <end position="234"/>
    </location>
</feature>
<keyword evidence="11" id="KW-1185">Reference proteome</keyword>
<dbReference type="Gene3D" id="3.40.190.10">
    <property type="entry name" value="Periplasmic binding protein-like II"/>
    <property type="match status" value="1"/>
</dbReference>
<dbReference type="SUPFAM" id="SSF53850">
    <property type="entry name" value="Periplasmic binding protein-like II"/>
    <property type="match status" value="1"/>
</dbReference>
<reference evidence="10 11" key="1">
    <citation type="submission" date="2024-08" db="EMBL/GenBank/DDBJ databases">
        <authorList>
            <person name="Cucini C."/>
            <person name="Frati F."/>
        </authorList>
    </citation>
    <scope>NUCLEOTIDE SEQUENCE [LARGE SCALE GENOMIC DNA]</scope>
</reference>
<dbReference type="InterPro" id="IPR052192">
    <property type="entry name" value="Insect_Ionotropic_Sensory_Rcpt"/>
</dbReference>
<evidence type="ECO:0000256" key="3">
    <source>
        <dbReference type="ARBA" id="ARBA00022692"/>
    </source>
</evidence>
<evidence type="ECO:0000256" key="6">
    <source>
        <dbReference type="ARBA" id="ARBA00023170"/>
    </source>
</evidence>
<keyword evidence="5 9" id="KW-0472">Membrane</keyword>
<evidence type="ECO:0000256" key="9">
    <source>
        <dbReference type="SAM" id="Phobius"/>
    </source>
</evidence>
<keyword evidence="2" id="KW-1003">Cell membrane</keyword>
<dbReference type="EMBL" id="CAXLJM020000104">
    <property type="protein sequence ID" value="CAL8134444.1"/>
    <property type="molecule type" value="Genomic_DNA"/>
</dbReference>
<evidence type="ECO:0000313" key="10">
    <source>
        <dbReference type="EMBL" id="CAL8134444.1"/>
    </source>
</evidence>
<comment type="caution">
    <text evidence="10">The sequence shown here is derived from an EMBL/GenBank/DDBJ whole genome shotgun (WGS) entry which is preliminary data.</text>
</comment>
<gene>
    <name evidence="10" type="ORF">ODALV1_LOCUS25527</name>
</gene>